<keyword evidence="2" id="KW-0540">Nuclease</keyword>
<dbReference type="EMBL" id="JBHTAI010000017">
    <property type="protein sequence ID" value="MFC7151568.1"/>
    <property type="molecule type" value="Genomic_DNA"/>
</dbReference>
<evidence type="ECO:0000259" key="1">
    <source>
        <dbReference type="Pfam" id="PF05685"/>
    </source>
</evidence>
<sequence>MDDGKREKTAKVKETHGTYFIDERYEIIGGVRYDFLTSPKFSHQDVLGRLYLAFHSACSEDGVILLAPMDVHFDEANILQPDILYIRGENRGIIRDGYVYGAPDLVVEILSGSTAQRDKTIKKSTYEKFGVGEYWLVDPVYRLVEQFALVEEKYRLLATLSEEDELVSATVACLTVDLSAVFVKEEAPDGLV</sequence>
<feature type="domain" description="Putative restriction endonuclease" evidence="1">
    <location>
        <begin position="22"/>
        <end position="169"/>
    </location>
</feature>
<accession>A0ABW2FE95</accession>
<dbReference type="Gene3D" id="3.90.1570.10">
    <property type="entry name" value="tt1808, chain A"/>
    <property type="match status" value="1"/>
</dbReference>
<gene>
    <name evidence="2" type="ORF">ACFQMJ_23775</name>
</gene>
<keyword evidence="2" id="KW-0255">Endonuclease</keyword>
<organism evidence="2 3">
    <name type="scientific">Cohnella cellulosilytica</name>
    <dbReference type="NCBI Taxonomy" id="986710"/>
    <lineage>
        <taxon>Bacteria</taxon>
        <taxon>Bacillati</taxon>
        <taxon>Bacillota</taxon>
        <taxon>Bacilli</taxon>
        <taxon>Bacillales</taxon>
        <taxon>Paenibacillaceae</taxon>
        <taxon>Cohnella</taxon>
    </lineage>
</organism>
<protein>
    <submittedName>
        <fullName evidence="2">Uma2 family endonuclease</fullName>
    </submittedName>
</protein>
<proteinExistence type="predicted"/>
<keyword evidence="2" id="KW-0378">Hydrolase</keyword>
<evidence type="ECO:0000313" key="3">
    <source>
        <dbReference type="Proteomes" id="UP001596378"/>
    </source>
</evidence>
<dbReference type="InterPro" id="IPR012296">
    <property type="entry name" value="Nuclease_put_TT1808"/>
</dbReference>
<dbReference type="RefSeq" id="WP_378050817.1">
    <property type="nucleotide sequence ID" value="NZ_JBHMDN010000029.1"/>
</dbReference>
<keyword evidence="3" id="KW-1185">Reference proteome</keyword>
<dbReference type="Pfam" id="PF05685">
    <property type="entry name" value="Uma2"/>
    <property type="match status" value="1"/>
</dbReference>
<dbReference type="SUPFAM" id="SSF52980">
    <property type="entry name" value="Restriction endonuclease-like"/>
    <property type="match status" value="1"/>
</dbReference>
<name>A0ABW2FE95_9BACL</name>
<comment type="caution">
    <text evidence="2">The sequence shown here is derived from an EMBL/GenBank/DDBJ whole genome shotgun (WGS) entry which is preliminary data.</text>
</comment>
<dbReference type="InterPro" id="IPR011335">
    <property type="entry name" value="Restrct_endonuc-II-like"/>
</dbReference>
<reference evidence="3" key="1">
    <citation type="journal article" date="2019" name="Int. J. Syst. Evol. Microbiol.">
        <title>The Global Catalogue of Microorganisms (GCM) 10K type strain sequencing project: providing services to taxonomists for standard genome sequencing and annotation.</title>
        <authorList>
            <consortium name="The Broad Institute Genomics Platform"/>
            <consortium name="The Broad Institute Genome Sequencing Center for Infectious Disease"/>
            <person name="Wu L."/>
            <person name="Ma J."/>
        </authorList>
    </citation>
    <scope>NUCLEOTIDE SEQUENCE [LARGE SCALE GENOMIC DNA]</scope>
    <source>
        <strain evidence="3">KCTC 12907</strain>
    </source>
</reference>
<dbReference type="Proteomes" id="UP001596378">
    <property type="component" value="Unassembled WGS sequence"/>
</dbReference>
<dbReference type="PANTHER" id="PTHR34107">
    <property type="entry name" value="SLL0198 PROTEIN-RELATED"/>
    <property type="match status" value="1"/>
</dbReference>
<dbReference type="GO" id="GO:0004519">
    <property type="term" value="F:endonuclease activity"/>
    <property type="evidence" value="ECO:0007669"/>
    <property type="project" value="UniProtKB-KW"/>
</dbReference>
<evidence type="ECO:0000313" key="2">
    <source>
        <dbReference type="EMBL" id="MFC7151568.1"/>
    </source>
</evidence>
<dbReference type="InterPro" id="IPR008538">
    <property type="entry name" value="Uma2"/>
</dbReference>
<dbReference type="CDD" id="cd06260">
    <property type="entry name" value="DUF820-like"/>
    <property type="match status" value="1"/>
</dbReference>
<dbReference type="PANTHER" id="PTHR34107:SF4">
    <property type="entry name" value="SLL1222 PROTEIN"/>
    <property type="match status" value="1"/>
</dbReference>